<name>G7ZUG3_MEDTR</name>
<protein>
    <submittedName>
        <fullName evidence="1 2">Uncharacterized protein</fullName>
    </submittedName>
</protein>
<reference evidence="2" key="3">
    <citation type="submission" date="2015-06" db="UniProtKB">
        <authorList>
            <consortium name="EnsemblPlants"/>
        </authorList>
    </citation>
    <scope>IDENTIFICATION</scope>
    <source>
        <strain evidence="2">cv. Jemalong A17</strain>
    </source>
</reference>
<dbReference type="Proteomes" id="UP000002051">
    <property type="component" value="Unassembled WGS sequence"/>
</dbReference>
<dbReference type="HOGENOM" id="CLU_3127413_0_0_1"/>
<accession>G7ZUG3</accession>
<keyword evidence="3" id="KW-1185">Reference proteome</keyword>
<evidence type="ECO:0000313" key="2">
    <source>
        <dbReference type="EnsemblPlants" id="KEH17219"/>
    </source>
</evidence>
<proteinExistence type="predicted"/>
<dbReference type="PaxDb" id="3880-AES82851"/>
<dbReference type="EMBL" id="KL402755">
    <property type="protein sequence ID" value="KEH17219.1"/>
    <property type="molecule type" value="Genomic_DNA"/>
</dbReference>
<sequence length="50" mass="5476">MTHRVHAQGIDGPAGHGPLSVGLPFRPKIMVHWDLGVTLRVLLKDPWDGP</sequence>
<evidence type="ECO:0000313" key="3">
    <source>
        <dbReference type="Proteomes" id="UP000002051"/>
    </source>
</evidence>
<reference evidence="1 3" key="1">
    <citation type="journal article" date="2011" name="Nature">
        <title>The Medicago genome provides insight into the evolution of rhizobial symbioses.</title>
        <authorList>
            <person name="Young N.D."/>
            <person name="Debelle F."/>
            <person name="Oldroyd G.E."/>
            <person name="Geurts R."/>
            <person name="Cannon S.B."/>
            <person name="Udvardi M.K."/>
            <person name="Benedito V.A."/>
            <person name="Mayer K.F."/>
            <person name="Gouzy J."/>
            <person name="Schoof H."/>
            <person name="Van de Peer Y."/>
            <person name="Proost S."/>
            <person name="Cook D.R."/>
            <person name="Meyers B.C."/>
            <person name="Spannagl M."/>
            <person name="Cheung F."/>
            <person name="De Mita S."/>
            <person name="Krishnakumar V."/>
            <person name="Gundlach H."/>
            <person name="Zhou S."/>
            <person name="Mudge J."/>
            <person name="Bharti A.K."/>
            <person name="Murray J.D."/>
            <person name="Naoumkina M.A."/>
            <person name="Rosen B."/>
            <person name="Silverstein K.A."/>
            <person name="Tang H."/>
            <person name="Rombauts S."/>
            <person name="Zhao P.X."/>
            <person name="Zhou P."/>
            <person name="Barbe V."/>
            <person name="Bardou P."/>
            <person name="Bechner M."/>
            <person name="Bellec A."/>
            <person name="Berger A."/>
            <person name="Berges H."/>
            <person name="Bidwell S."/>
            <person name="Bisseling T."/>
            <person name="Choisne N."/>
            <person name="Couloux A."/>
            <person name="Denny R."/>
            <person name="Deshpande S."/>
            <person name="Dai X."/>
            <person name="Doyle J.J."/>
            <person name="Dudez A.M."/>
            <person name="Farmer A.D."/>
            <person name="Fouteau S."/>
            <person name="Franken C."/>
            <person name="Gibelin C."/>
            <person name="Gish J."/>
            <person name="Goldstein S."/>
            <person name="Gonzalez A.J."/>
            <person name="Green P.J."/>
            <person name="Hallab A."/>
            <person name="Hartog M."/>
            <person name="Hua A."/>
            <person name="Humphray S.J."/>
            <person name="Jeong D.H."/>
            <person name="Jing Y."/>
            <person name="Jocker A."/>
            <person name="Kenton S.M."/>
            <person name="Kim D.J."/>
            <person name="Klee K."/>
            <person name="Lai H."/>
            <person name="Lang C."/>
            <person name="Lin S."/>
            <person name="Macmil S.L."/>
            <person name="Magdelenat G."/>
            <person name="Matthews L."/>
            <person name="McCorrison J."/>
            <person name="Monaghan E.L."/>
            <person name="Mun J.H."/>
            <person name="Najar F.Z."/>
            <person name="Nicholson C."/>
            <person name="Noirot C."/>
            <person name="O'Bleness M."/>
            <person name="Paule C.R."/>
            <person name="Poulain J."/>
            <person name="Prion F."/>
            <person name="Qin B."/>
            <person name="Qu C."/>
            <person name="Retzel E.F."/>
            <person name="Riddle C."/>
            <person name="Sallet E."/>
            <person name="Samain S."/>
            <person name="Samson N."/>
            <person name="Sanders I."/>
            <person name="Saurat O."/>
            <person name="Scarpelli C."/>
            <person name="Schiex T."/>
            <person name="Segurens B."/>
            <person name="Severin A.J."/>
            <person name="Sherrier D.J."/>
            <person name="Shi R."/>
            <person name="Sims S."/>
            <person name="Singer S.R."/>
            <person name="Sinharoy S."/>
            <person name="Sterck L."/>
            <person name="Viollet A."/>
            <person name="Wang B.B."/>
            <person name="Wang K."/>
            <person name="Wang M."/>
            <person name="Wang X."/>
            <person name="Warfsmann J."/>
            <person name="Weissenbach J."/>
            <person name="White D.D."/>
            <person name="White J.D."/>
            <person name="Wiley G.B."/>
            <person name="Wincker P."/>
            <person name="Xing Y."/>
            <person name="Yang L."/>
            <person name="Yao Z."/>
            <person name="Ying F."/>
            <person name="Zhai J."/>
            <person name="Zhou L."/>
            <person name="Zuber A."/>
            <person name="Denarie J."/>
            <person name="Dixon R.A."/>
            <person name="May G.D."/>
            <person name="Schwartz D.C."/>
            <person name="Rogers J."/>
            <person name="Quetier F."/>
            <person name="Town C.D."/>
            <person name="Roe B.A."/>
        </authorList>
    </citation>
    <scope>NUCLEOTIDE SEQUENCE [LARGE SCALE GENOMIC DNA]</scope>
    <source>
        <strain evidence="1">A17</strain>
        <strain evidence="2 3">cv. Jemalong A17</strain>
    </source>
</reference>
<dbReference type="EnsemblPlants" id="KEH17219">
    <property type="protein sequence ID" value="KEH17219"/>
    <property type="gene ID" value="MTR_0030s0070"/>
</dbReference>
<gene>
    <name evidence="1" type="ORF">MTR_0030s0070</name>
</gene>
<reference evidence="1 3" key="2">
    <citation type="journal article" date="2014" name="BMC Genomics">
        <title>An improved genome release (version Mt4.0) for the model legume Medicago truncatula.</title>
        <authorList>
            <person name="Tang H."/>
            <person name="Krishnakumar V."/>
            <person name="Bidwell S."/>
            <person name="Rosen B."/>
            <person name="Chan A."/>
            <person name="Zhou S."/>
            <person name="Gentzbittel L."/>
            <person name="Childs K.L."/>
            <person name="Yandell M."/>
            <person name="Gundlach H."/>
            <person name="Mayer K.F."/>
            <person name="Schwartz D.C."/>
            <person name="Town C.D."/>
        </authorList>
    </citation>
    <scope>GENOME REANNOTATION</scope>
    <source>
        <strain evidence="1">A17</strain>
        <strain evidence="2 3">cv. Jemalong A17</strain>
    </source>
</reference>
<dbReference type="AlphaFoldDB" id="G7ZUG3"/>
<organism evidence="2">
    <name type="scientific">Medicago truncatula</name>
    <name type="common">Barrel medic</name>
    <name type="synonym">Medicago tribuloides</name>
    <dbReference type="NCBI Taxonomy" id="3880"/>
    <lineage>
        <taxon>Eukaryota</taxon>
        <taxon>Viridiplantae</taxon>
        <taxon>Streptophyta</taxon>
        <taxon>Embryophyta</taxon>
        <taxon>Tracheophyta</taxon>
        <taxon>Spermatophyta</taxon>
        <taxon>Magnoliopsida</taxon>
        <taxon>eudicotyledons</taxon>
        <taxon>Gunneridae</taxon>
        <taxon>Pentapetalae</taxon>
        <taxon>rosids</taxon>
        <taxon>fabids</taxon>
        <taxon>Fabales</taxon>
        <taxon>Fabaceae</taxon>
        <taxon>Papilionoideae</taxon>
        <taxon>50 kb inversion clade</taxon>
        <taxon>NPAAA clade</taxon>
        <taxon>Hologalegina</taxon>
        <taxon>IRL clade</taxon>
        <taxon>Trifolieae</taxon>
        <taxon>Medicago</taxon>
    </lineage>
</organism>
<evidence type="ECO:0000313" key="1">
    <source>
        <dbReference type="EMBL" id="KEH17219.1"/>
    </source>
</evidence>